<evidence type="ECO:0000256" key="1">
    <source>
        <dbReference type="SAM" id="MobiDB-lite"/>
    </source>
</evidence>
<reference evidence="3" key="1">
    <citation type="journal article" date="2012" name="Mol. Plant Microbe Interact.">
        <title>A highly conserved effector in Fusarium oxysporum is required for full virulence on Arabidopsis.</title>
        <authorList>
            <person name="Thatcher L.F."/>
            <person name="Gardiner D.M."/>
            <person name="Kazan K."/>
            <person name="Manners J."/>
        </authorList>
    </citation>
    <scope>NUCLEOTIDE SEQUENCE [LARGE SCALE GENOMIC DNA]</scope>
    <source>
        <strain evidence="3">Fo5176</strain>
    </source>
</reference>
<dbReference type="Pfam" id="PF10544">
    <property type="entry name" value="T5orf172"/>
    <property type="match status" value="1"/>
</dbReference>
<evidence type="ECO:0000313" key="3">
    <source>
        <dbReference type="EMBL" id="EGU79407.1"/>
    </source>
</evidence>
<feature type="domain" description="Bacteriophage T5 Orf172 DNA-binding" evidence="2">
    <location>
        <begin position="379"/>
        <end position="477"/>
    </location>
</feature>
<dbReference type="PaxDb" id="5507-FOXG_05299P0"/>
<feature type="region of interest" description="Disordered" evidence="1">
    <location>
        <begin position="1"/>
        <end position="48"/>
    </location>
</feature>
<dbReference type="InterPro" id="IPR018306">
    <property type="entry name" value="Phage_T5_Orf172_DNA-bd"/>
</dbReference>
<gene>
    <name evidence="3" type="ORF">FOXB_10083</name>
</gene>
<organism evidence="3">
    <name type="scientific">Fusarium oxysporum (strain Fo5176)</name>
    <name type="common">Fusarium vascular wilt</name>
    <dbReference type="NCBI Taxonomy" id="660025"/>
    <lineage>
        <taxon>Eukaryota</taxon>
        <taxon>Fungi</taxon>
        <taxon>Dikarya</taxon>
        <taxon>Ascomycota</taxon>
        <taxon>Pezizomycotina</taxon>
        <taxon>Sordariomycetes</taxon>
        <taxon>Hypocreomycetidae</taxon>
        <taxon>Hypocreales</taxon>
        <taxon>Nectriaceae</taxon>
        <taxon>Fusarium</taxon>
        <taxon>Fusarium oxysporum species complex</taxon>
    </lineage>
</organism>
<dbReference type="EMBL" id="AFQF01002680">
    <property type="protein sequence ID" value="EGU79407.1"/>
    <property type="molecule type" value="Genomic_DNA"/>
</dbReference>
<accession>F9FUK2</accession>
<dbReference type="OrthoDB" id="4719713at2759"/>
<proteinExistence type="predicted"/>
<comment type="caution">
    <text evidence="3">The sequence shown here is derived from an EMBL/GenBank/DDBJ whole genome shotgun (WGS) entry which is preliminary data.</text>
</comment>
<sequence>MGLSCYGTELGSNGQYPNPGSTSRFKPPTGEEVATKTTPRCNSPPCAANSESPGYQNIEIYLKSSPIASLFSYPSLVTIDKAILKADNVFMRLERWIPSTTSRTNNLILEAEIGTKGKENNAKKIWEELMKKETLSNEVEFYSTVKQFLPLIHCKRHNSKKFLQGRFDDWKRSRIENSVYALFEVLLLGTPTQNQVFESPTVGYETPLSSPLVEDDTPTTPGKSPAFSFDRFILSTPSRMNHDSPLSVVDDVPTYNDNSKYIPTLALGINSTPDKTADVGQPDNIVENITEVNVISPREPPKWLPIHSRQDVAAEQPDIVETIVDDTVIDENDSDDEPRLAHPQFSELGIKRNGTLSDKSAIIRELRKPITHAQVREGKVYVLKHKEEKDMFKIGWTATTVNTSLSRPNNCYGASCETKPIYESHNLFNGALKAHRLAHLFLRDINVRVNKCKKCGKGHNDWFEGREEAIVGTVKVMEGFLRRPAYELKENGELSDEGRAMVKNMCNVTLESFQRNEESYGIPGHVTDAESLTITHTVVPEATVDIHSRQGQVDESSSQPEALAASAGTSKELEPPLEVNKSGFRNKFKELCGNMKDKISKEPAEADKNSANDDEFLIALLGALDQDSDSTERPRGWSSLGVVWAKFTAIFKRSVEPDAKKAS</sequence>
<protein>
    <recommendedName>
        <fullName evidence="2">Bacteriophage T5 Orf172 DNA-binding domain-containing protein</fullName>
    </recommendedName>
</protein>
<name>F9FUK2_FUSOF</name>
<feature type="compositionally biased region" description="Polar residues" evidence="1">
    <location>
        <begin position="10"/>
        <end position="24"/>
    </location>
</feature>
<dbReference type="AlphaFoldDB" id="F9FUK2"/>
<feature type="region of interest" description="Disordered" evidence="1">
    <location>
        <begin position="548"/>
        <end position="575"/>
    </location>
</feature>
<evidence type="ECO:0000259" key="2">
    <source>
        <dbReference type="Pfam" id="PF10544"/>
    </source>
</evidence>
<feature type="compositionally biased region" description="Polar residues" evidence="1">
    <location>
        <begin position="549"/>
        <end position="560"/>
    </location>
</feature>